<dbReference type="Proteomes" id="UP000228947">
    <property type="component" value="Unassembled WGS sequence"/>
</dbReference>
<accession>A0A2M8PY80</accession>
<dbReference type="PANTHER" id="PTHR43669">
    <property type="entry name" value="5-KETO-D-GLUCONATE 5-REDUCTASE"/>
    <property type="match status" value="1"/>
</dbReference>
<dbReference type="GO" id="GO:0050090">
    <property type="term" value="F:mannuronate reductase activity"/>
    <property type="evidence" value="ECO:0007669"/>
    <property type="project" value="UniProtKB-EC"/>
</dbReference>
<dbReference type="Pfam" id="PF00106">
    <property type="entry name" value="adh_short"/>
    <property type="match status" value="1"/>
</dbReference>
<feature type="non-terminal residue" evidence="3">
    <location>
        <position position="118"/>
    </location>
</feature>
<sequence length="118" mass="12068">MFDLTGRVAVVTGGTGALGAAFARGLAQAGAHVAILARRAEPLAALTAELRGAGAHALGLQADVLDKSQLRAAAEQILAHFGHVDILVNAAGGNQPQATVTPDERTFFDLPEEALTFV</sequence>
<keyword evidence="2 3" id="KW-0560">Oxidoreductase</keyword>
<reference evidence="3 4" key="1">
    <citation type="submission" date="2017-11" db="EMBL/GenBank/DDBJ databases">
        <title>Evolution of Phototrophy in the Chloroflexi Phylum Driven by Horizontal Gene Transfer.</title>
        <authorList>
            <person name="Ward L.M."/>
            <person name="Hemp J."/>
            <person name="Shih P.M."/>
            <person name="Mcglynn S.E."/>
            <person name="Fischer W."/>
        </authorList>
    </citation>
    <scope>NUCLEOTIDE SEQUENCE [LARGE SCALE GENOMIC DNA]</scope>
    <source>
        <strain evidence="3">CP1_1M</strain>
    </source>
</reference>
<dbReference type="EMBL" id="PGTL01000015">
    <property type="protein sequence ID" value="PJF42507.1"/>
    <property type="molecule type" value="Genomic_DNA"/>
</dbReference>
<comment type="similarity">
    <text evidence="1">Belongs to the short-chain dehydrogenases/reductases (SDR) family.</text>
</comment>
<dbReference type="EC" id="1.1.1.131" evidence="3"/>
<name>A0A2M8PY80_9CHLR</name>
<evidence type="ECO:0000313" key="4">
    <source>
        <dbReference type="Proteomes" id="UP000228947"/>
    </source>
</evidence>
<evidence type="ECO:0000256" key="1">
    <source>
        <dbReference type="ARBA" id="ARBA00006484"/>
    </source>
</evidence>
<evidence type="ECO:0000256" key="2">
    <source>
        <dbReference type="ARBA" id="ARBA00023002"/>
    </source>
</evidence>
<dbReference type="SUPFAM" id="SSF51735">
    <property type="entry name" value="NAD(P)-binding Rossmann-fold domains"/>
    <property type="match status" value="1"/>
</dbReference>
<dbReference type="Gene3D" id="3.40.50.720">
    <property type="entry name" value="NAD(P)-binding Rossmann-like Domain"/>
    <property type="match status" value="1"/>
</dbReference>
<evidence type="ECO:0000313" key="3">
    <source>
        <dbReference type="EMBL" id="PJF42507.1"/>
    </source>
</evidence>
<dbReference type="AlphaFoldDB" id="A0A2M8PY80"/>
<dbReference type="InterPro" id="IPR036291">
    <property type="entry name" value="NAD(P)-bd_dom_sf"/>
</dbReference>
<gene>
    <name evidence="3" type="ORF">CUN50_03785</name>
</gene>
<comment type="caution">
    <text evidence="3">The sequence shown here is derived from an EMBL/GenBank/DDBJ whole genome shotgun (WGS) entry which is preliminary data.</text>
</comment>
<dbReference type="PRINTS" id="PR00081">
    <property type="entry name" value="GDHRDH"/>
</dbReference>
<protein>
    <submittedName>
        <fullName evidence="3">D-mannonate oxidoreductase</fullName>
        <ecNumber evidence="3">1.1.1.131</ecNumber>
    </submittedName>
</protein>
<dbReference type="InterPro" id="IPR002347">
    <property type="entry name" value="SDR_fam"/>
</dbReference>
<organism evidence="3 4">
    <name type="scientific">Candidatus Thermofonsia Clade 1 bacterium</name>
    <dbReference type="NCBI Taxonomy" id="2364210"/>
    <lineage>
        <taxon>Bacteria</taxon>
        <taxon>Bacillati</taxon>
        <taxon>Chloroflexota</taxon>
        <taxon>Candidatus Thermofontia</taxon>
        <taxon>Candidatus Thermofonsia Clade 1</taxon>
    </lineage>
</organism>
<dbReference type="PANTHER" id="PTHR43669:SF3">
    <property type="entry name" value="ALCOHOL DEHYDROGENASE, PUTATIVE (AFU_ORTHOLOGUE AFUA_3G03445)-RELATED"/>
    <property type="match status" value="1"/>
</dbReference>
<proteinExistence type="inferred from homology"/>